<dbReference type="RefSeq" id="WP_190906770.1">
    <property type="nucleotide sequence ID" value="NZ_JACJTQ010000014.1"/>
</dbReference>
<sequence length="52" mass="5947">MKKSVAAVPQQTNLFPLLFPPLDQKNQLDVVLGTNQNELAIFKIQNFYWGLD</sequence>
<dbReference type="EMBL" id="JACJTQ010000014">
    <property type="protein sequence ID" value="MBD2692364.1"/>
    <property type="molecule type" value="Genomic_DNA"/>
</dbReference>
<name>A0ABR8J203_9NOST</name>
<keyword evidence="2" id="KW-1185">Reference proteome</keyword>
<accession>A0ABR8J203</accession>
<proteinExistence type="predicted"/>
<dbReference type="Proteomes" id="UP000660381">
    <property type="component" value="Unassembled WGS sequence"/>
</dbReference>
<evidence type="ECO:0000313" key="2">
    <source>
        <dbReference type="Proteomes" id="UP000660381"/>
    </source>
</evidence>
<reference evidence="1 2" key="1">
    <citation type="journal article" date="2020" name="ISME J.">
        <title>Comparative genomics reveals insights into cyanobacterial evolution and habitat adaptation.</title>
        <authorList>
            <person name="Chen M.Y."/>
            <person name="Teng W.K."/>
            <person name="Zhao L."/>
            <person name="Hu C.X."/>
            <person name="Zhou Y.K."/>
            <person name="Han B.P."/>
            <person name="Song L.R."/>
            <person name="Shu W.S."/>
        </authorList>
    </citation>
    <scope>NUCLEOTIDE SEQUENCE [LARGE SCALE GENOMIC DNA]</scope>
    <source>
        <strain evidence="1 2">FACHB-362</strain>
    </source>
</reference>
<evidence type="ECO:0000313" key="1">
    <source>
        <dbReference type="EMBL" id="MBD2692364.1"/>
    </source>
</evidence>
<protein>
    <submittedName>
        <fullName evidence="1">Uncharacterized protein</fullName>
    </submittedName>
</protein>
<comment type="caution">
    <text evidence="1">The sequence shown here is derived from an EMBL/GenBank/DDBJ whole genome shotgun (WGS) entry which is preliminary data.</text>
</comment>
<organism evidence="1 2">
    <name type="scientific">Anabaena catenula FACHB-362</name>
    <dbReference type="NCBI Taxonomy" id="2692877"/>
    <lineage>
        <taxon>Bacteria</taxon>
        <taxon>Bacillati</taxon>
        <taxon>Cyanobacteriota</taxon>
        <taxon>Cyanophyceae</taxon>
        <taxon>Nostocales</taxon>
        <taxon>Nostocaceae</taxon>
        <taxon>Anabaena</taxon>
    </lineage>
</organism>
<gene>
    <name evidence="1" type="ORF">H6G68_11465</name>
</gene>